<dbReference type="Proteomes" id="UP000070133">
    <property type="component" value="Unassembled WGS sequence"/>
</dbReference>
<evidence type="ECO:0000313" key="2">
    <source>
        <dbReference type="Proteomes" id="UP000070133"/>
    </source>
</evidence>
<dbReference type="PANTHER" id="PTHR38790">
    <property type="entry name" value="2EXR DOMAIN-CONTAINING PROTEIN-RELATED"/>
    <property type="match status" value="1"/>
</dbReference>
<dbReference type="PANTHER" id="PTHR38790:SF4">
    <property type="entry name" value="2EXR DOMAIN-CONTAINING PROTEIN"/>
    <property type="match status" value="1"/>
</dbReference>
<dbReference type="EMBL" id="LFZN01000018">
    <property type="protein sequence ID" value="KXT04748.1"/>
    <property type="molecule type" value="Genomic_DNA"/>
</dbReference>
<dbReference type="STRING" id="321146.A0A139HQL7"/>
<keyword evidence="2" id="KW-1185">Reference proteome</keyword>
<evidence type="ECO:0000313" key="1">
    <source>
        <dbReference type="EMBL" id="KXT04748.1"/>
    </source>
</evidence>
<comment type="caution">
    <text evidence="1">The sequence shown here is derived from an EMBL/GenBank/DDBJ whole genome shotgun (WGS) entry which is preliminary data.</text>
</comment>
<evidence type="ECO:0008006" key="3">
    <source>
        <dbReference type="Google" id="ProtNLM"/>
    </source>
</evidence>
<dbReference type="AlphaFoldDB" id="A0A139HQL7"/>
<proteinExistence type="predicted"/>
<protein>
    <recommendedName>
        <fullName evidence="3">F-box domain-containing protein</fullName>
    </recommendedName>
</protein>
<sequence length="292" mass="32819">MGTTTTAPERASFLTIPCELRNQIYMHIFEPTASDFYPSLPLRPDAIATALKPETPKECLPKLYHAHRTSAQLALLRTCKQIQAEAQLLALSMTPFHVEGECTYPDLFDIRSRPLSASKIGAIRHITLTARISHLRALNEAWLGLPFGHPSLQLDTLLIIPKRPTNYVNSFAEIADLSQSHTLAYIFCETLKGLRNVQCVEIRNDGCFNEVVWRLFYRSLVYRLWRWGGGKCGVKFLSGEINPGGTELEENRWFRAYLNGREDEGNECGEEVVRLVGITGEMPEPNMAGVGP</sequence>
<organism evidence="1 2">
    <name type="scientific">Pseudocercospora eumusae</name>
    <dbReference type="NCBI Taxonomy" id="321146"/>
    <lineage>
        <taxon>Eukaryota</taxon>
        <taxon>Fungi</taxon>
        <taxon>Dikarya</taxon>
        <taxon>Ascomycota</taxon>
        <taxon>Pezizomycotina</taxon>
        <taxon>Dothideomycetes</taxon>
        <taxon>Dothideomycetidae</taxon>
        <taxon>Mycosphaerellales</taxon>
        <taxon>Mycosphaerellaceae</taxon>
        <taxon>Pseudocercospora</taxon>
    </lineage>
</organism>
<reference evidence="1 2" key="1">
    <citation type="submission" date="2015-07" db="EMBL/GenBank/DDBJ databases">
        <title>Comparative genomics of the Sigatoka disease complex on banana suggests a link between parallel evolutionary changes in Pseudocercospora fijiensis and Pseudocercospora eumusae and increased virulence on the banana host.</title>
        <authorList>
            <person name="Chang T.-C."/>
            <person name="Salvucci A."/>
            <person name="Crous P.W."/>
            <person name="Stergiopoulos I."/>
        </authorList>
    </citation>
    <scope>NUCLEOTIDE SEQUENCE [LARGE SCALE GENOMIC DNA]</scope>
    <source>
        <strain evidence="1 2">CBS 114824</strain>
    </source>
</reference>
<dbReference type="OrthoDB" id="5413827at2759"/>
<gene>
    <name evidence="1" type="ORF">AC578_9657</name>
</gene>
<name>A0A139HQL7_9PEZI</name>
<accession>A0A139HQL7</accession>